<dbReference type="AlphaFoldDB" id="A0A8A7KCT9"/>
<proteinExistence type="predicted"/>
<dbReference type="RefSeq" id="WP_230867467.1">
    <property type="nucleotide sequence ID" value="NZ_CP046640.1"/>
</dbReference>
<organism evidence="1 2">
    <name type="scientific">Iocasia fonsfrigidae</name>
    <dbReference type="NCBI Taxonomy" id="2682810"/>
    <lineage>
        <taxon>Bacteria</taxon>
        <taxon>Bacillati</taxon>
        <taxon>Bacillota</taxon>
        <taxon>Clostridia</taxon>
        <taxon>Halanaerobiales</taxon>
        <taxon>Halanaerobiaceae</taxon>
        <taxon>Iocasia</taxon>
    </lineage>
</organism>
<sequence>MSEKISVEVCVGTSCHLMGSNLIMECLDRLADNIKERIDLRYVQCMDRCGKGPNVRIAGVLLDKVTPETVVEEIKKSLI</sequence>
<dbReference type="Gene3D" id="3.40.30.10">
    <property type="entry name" value="Glutaredoxin"/>
    <property type="match status" value="1"/>
</dbReference>
<name>A0A8A7KCT9_9FIRM</name>
<protein>
    <submittedName>
        <fullName evidence="1">NAD(P)H-dependent oxidoreductase subunit E</fullName>
    </submittedName>
</protein>
<dbReference type="InterPro" id="IPR036249">
    <property type="entry name" value="Thioredoxin-like_sf"/>
</dbReference>
<dbReference type="EMBL" id="CP046640">
    <property type="protein sequence ID" value="QTL99070.1"/>
    <property type="molecule type" value="Genomic_DNA"/>
</dbReference>
<accession>A0A8A7KCT9</accession>
<dbReference type="Pfam" id="PF01257">
    <property type="entry name" value="2Fe-2S_thioredx"/>
    <property type="match status" value="1"/>
</dbReference>
<evidence type="ECO:0000313" key="2">
    <source>
        <dbReference type="Proteomes" id="UP000665020"/>
    </source>
</evidence>
<reference evidence="1" key="1">
    <citation type="submission" date="2019-12" db="EMBL/GenBank/DDBJ databases">
        <authorList>
            <person name="zhang j."/>
            <person name="sun C.M."/>
        </authorList>
    </citation>
    <scope>NUCLEOTIDE SEQUENCE</scope>
    <source>
        <strain evidence="1">NS-1</strain>
    </source>
</reference>
<evidence type="ECO:0000313" key="1">
    <source>
        <dbReference type="EMBL" id="QTL99070.1"/>
    </source>
</evidence>
<dbReference type="Proteomes" id="UP000665020">
    <property type="component" value="Chromosome"/>
</dbReference>
<dbReference type="CDD" id="cd02980">
    <property type="entry name" value="TRX_Fd_family"/>
    <property type="match status" value="1"/>
</dbReference>
<gene>
    <name evidence="1" type="ORF">GM661_14435</name>
</gene>
<dbReference type="KEGG" id="ifn:GM661_14435"/>
<dbReference type="SUPFAM" id="SSF52833">
    <property type="entry name" value="Thioredoxin-like"/>
    <property type="match status" value="1"/>
</dbReference>
<keyword evidence="2" id="KW-1185">Reference proteome</keyword>